<dbReference type="AlphaFoldDB" id="A0A223E335"/>
<proteinExistence type="predicted"/>
<dbReference type="KEGG" id="apak:AP3564_04660"/>
<protein>
    <submittedName>
        <fullName evidence="1">Uncharacterized protein</fullName>
    </submittedName>
</protein>
<dbReference type="EMBL" id="CP017703">
    <property type="protein sequence ID" value="ASS89642.1"/>
    <property type="molecule type" value="Genomic_DNA"/>
</dbReference>
<gene>
    <name evidence="1" type="ORF">AP3564_04660</name>
</gene>
<evidence type="ECO:0000313" key="2">
    <source>
        <dbReference type="Proteomes" id="UP000214606"/>
    </source>
</evidence>
<name>A0A223E335_9BACI</name>
<organism evidence="1 2">
    <name type="scientific">Aeribacillus pallidus</name>
    <dbReference type="NCBI Taxonomy" id="33936"/>
    <lineage>
        <taxon>Bacteria</taxon>
        <taxon>Bacillati</taxon>
        <taxon>Bacillota</taxon>
        <taxon>Bacilli</taxon>
        <taxon>Bacillales</taxon>
        <taxon>Bacillaceae</taxon>
        <taxon>Aeribacillus</taxon>
    </lineage>
</organism>
<sequence>MSFLCKCIDEFVTKPYNKSKEIHKKKDRIHKIMEELNITVQFMNIVGWKKEEIESAFIIKIN</sequence>
<accession>A0A223E335</accession>
<dbReference type="Proteomes" id="UP000214606">
    <property type="component" value="Chromosome"/>
</dbReference>
<reference evidence="1 2" key="1">
    <citation type="submission" date="2016-10" db="EMBL/GenBank/DDBJ databases">
        <title>The whole genome sequencing and assembly of Aeribacillus pallidus KCTC3564 strain.</title>
        <authorList>
            <person name="Lee Y.-J."/>
            <person name="Park M.-K."/>
            <person name="Yi H."/>
            <person name="Bahn Y.-S."/>
            <person name="Kim J.F."/>
            <person name="Lee D.-W."/>
        </authorList>
    </citation>
    <scope>NUCLEOTIDE SEQUENCE [LARGE SCALE GENOMIC DNA]</scope>
    <source>
        <strain evidence="1 2">KCTC3564</strain>
    </source>
</reference>
<evidence type="ECO:0000313" key="1">
    <source>
        <dbReference type="EMBL" id="ASS89642.1"/>
    </source>
</evidence>